<dbReference type="Pfam" id="PF11059">
    <property type="entry name" value="DUF2860"/>
    <property type="match status" value="1"/>
</dbReference>
<reference evidence="2 3" key="1">
    <citation type="journal article" date="2018" name="Front. Microbiol.">
        <title>Phylogeny of Vibrio vulnificus from the Analysis of the Core-Genome: Implications for Intra-Species Taxonomy.</title>
        <authorList>
            <person name="Roig F.J."/>
            <person name="Gonzalez-Candelas F."/>
            <person name="Sanjuan E."/>
            <person name="Fouz B."/>
            <person name="Feil E.J."/>
            <person name="Llorens C."/>
            <person name="Baker-Austin C."/>
            <person name="Oliver J.D."/>
            <person name="Danin-Poleg Y."/>
            <person name="Gibas C.J."/>
            <person name="Kashi Y."/>
            <person name="Gulig P.A."/>
            <person name="Morrison S.S."/>
            <person name="Amaro C."/>
        </authorList>
    </citation>
    <scope>NUCLEOTIDE SEQUENCE [LARGE SCALE GENOMIC DNA]</scope>
    <source>
        <strain evidence="2 3">CECT4608</strain>
    </source>
</reference>
<dbReference type="EMBL" id="PDGH01000034">
    <property type="protein sequence ID" value="POB49509.1"/>
    <property type="molecule type" value="Genomic_DNA"/>
</dbReference>
<keyword evidence="1" id="KW-0732">Signal</keyword>
<dbReference type="InterPro" id="IPR016896">
    <property type="entry name" value="DUF2860"/>
</dbReference>
<name>A0A2S3R760_VIBVL</name>
<feature type="signal peptide" evidence="1">
    <location>
        <begin position="1"/>
        <end position="25"/>
    </location>
</feature>
<evidence type="ECO:0000313" key="3">
    <source>
        <dbReference type="Proteomes" id="UP000237466"/>
    </source>
</evidence>
<proteinExistence type="predicted"/>
<evidence type="ECO:0000313" key="2">
    <source>
        <dbReference type="EMBL" id="POB49509.1"/>
    </source>
</evidence>
<accession>A0A2S3R760</accession>
<dbReference type="PIRSF" id="PIRSF028696">
    <property type="entry name" value="UCP028696"/>
    <property type="match status" value="1"/>
</dbReference>
<evidence type="ECO:0000256" key="1">
    <source>
        <dbReference type="SAM" id="SignalP"/>
    </source>
</evidence>
<feature type="chain" id="PRO_5015440827" description="DUF2860 domain-containing protein" evidence="1">
    <location>
        <begin position="26"/>
        <end position="324"/>
    </location>
</feature>
<protein>
    <recommendedName>
        <fullName evidence="4">DUF2860 domain-containing protein</fullName>
    </recommendedName>
</protein>
<dbReference type="AlphaFoldDB" id="A0A2S3R760"/>
<dbReference type="RefSeq" id="WP_103199842.1">
    <property type="nucleotide sequence ID" value="NZ_JASMUA010000015.1"/>
</dbReference>
<evidence type="ECO:0008006" key="4">
    <source>
        <dbReference type="Google" id="ProtNLM"/>
    </source>
</evidence>
<gene>
    <name evidence="2" type="ORF">CRN52_03895</name>
</gene>
<comment type="caution">
    <text evidence="2">The sequence shown here is derived from an EMBL/GenBank/DDBJ whole genome shotgun (WGS) entry which is preliminary data.</text>
</comment>
<sequence>MAQGSAMKNRILITTALIFSHMAQAGLSDTAGFSGEISLLTGYGASQSHFNTETDATINNYSSSASREGAALFAPLGNIAYTFGQQLEQQFYLGTAREDIAVGTLAFELGYQYQLSSGVVIDFSLLPTVMSGETWQDPYLLNQKRTVTDESGIAYRLQFHNLWGGNVNLDTAYGTKELEKDTITDPSLKRDGESYYAKLDYRYRLKPTSFVQPAVVYLKHQADGKAASYDSLGTEVSWFNLFAKHRLVLTAGYKVQDYQAASQLFGKTREDQQLSLFLAYEYAQLFSSPDWSFVALAGYNQTDSNIEFYEQSDYLLSVGVNYKF</sequence>
<dbReference type="Proteomes" id="UP000237466">
    <property type="component" value="Unassembled WGS sequence"/>
</dbReference>
<organism evidence="2 3">
    <name type="scientific">Vibrio vulnificus</name>
    <dbReference type="NCBI Taxonomy" id="672"/>
    <lineage>
        <taxon>Bacteria</taxon>
        <taxon>Pseudomonadati</taxon>
        <taxon>Pseudomonadota</taxon>
        <taxon>Gammaproteobacteria</taxon>
        <taxon>Vibrionales</taxon>
        <taxon>Vibrionaceae</taxon>
        <taxon>Vibrio</taxon>
    </lineage>
</organism>